<evidence type="ECO:0008006" key="3">
    <source>
        <dbReference type="Google" id="ProtNLM"/>
    </source>
</evidence>
<reference evidence="1" key="1">
    <citation type="submission" date="2021-01" db="EMBL/GenBank/DDBJ databases">
        <title>Whole genome shotgun sequence of Actinoplanes siamensis NBRC 109076.</title>
        <authorList>
            <person name="Komaki H."/>
            <person name="Tamura T."/>
        </authorList>
    </citation>
    <scope>NUCLEOTIDE SEQUENCE</scope>
    <source>
        <strain evidence="1">NBRC 109076</strain>
    </source>
</reference>
<dbReference type="AlphaFoldDB" id="A0A919K889"/>
<accession>A0A919K889</accession>
<gene>
    <name evidence="1" type="ORF">Asi03nite_03340</name>
</gene>
<dbReference type="RefSeq" id="WP_203676512.1">
    <property type="nucleotide sequence ID" value="NZ_BOMW01000005.1"/>
</dbReference>
<dbReference type="GO" id="GO:0003824">
    <property type="term" value="F:catalytic activity"/>
    <property type="evidence" value="ECO:0007669"/>
    <property type="project" value="InterPro"/>
</dbReference>
<proteinExistence type="predicted"/>
<protein>
    <recommendedName>
        <fullName evidence="3">Fumarylacetoacetate (FAA) hydrolase</fullName>
    </recommendedName>
</protein>
<evidence type="ECO:0000313" key="2">
    <source>
        <dbReference type="Proteomes" id="UP000629619"/>
    </source>
</evidence>
<dbReference type="EMBL" id="BOMW01000005">
    <property type="protein sequence ID" value="GIF02796.1"/>
    <property type="molecule type" value="Genomic_DNA"/>
</dbReference>
<dbReference type="Gene3D" id="3.90.850.10">
    <property type="entry name" value="Fumarylacetoacetase-like, C-terminal domain"/>
    <property type="match status" value="1"/>
</dbReference>
<dbReference type="InterPro" id="IPR036663">
    <property type="entry name" value="Fumarylacetoacetase_C_sf"/>
</dbReference>
<evidence type="ECO:0000313" key="1">
    <source>
        <dbReference type="EMBL" id="GIF02796.1"/>
    </source>
</evidence>
<name>A0A919K889_9ACTN</name>
<comment type="caution">
    <text evidence="1">The sequence shown here is derived from an EMBL/GenBank/DDBJ whole genome shotgun (WGS) entry which is preliminary data.</text>
</comment>
<organism evidence="1 2">
    <name type="scientific">Actinoplanes siamensis</name>
    <dbReference type="NCBI Taxonomy" id="1223317"/>
    <lineage>
        <taxon>Bacteria</taxon>
        <taxon>Bacillati</taxon>
        <taxon>Actinomycetota</taxon>
        <taxon>Actinomycetes</taxon>
        <taxon>Micromonosporales</taxon>
        <taxon>Micromonosporaceae</taxon>
        <taxon>Actinoplanes</taxon>
    </lineage>
</organism>
<dbReference type="Proteomes" id="UP000629619">
    <property type="component" value="Unassembled WGS sequence"/>
</dbReference>
<sequence>MSILFQCEYRGGHHVGFGIPAEGDQVTLHRVTERRLREVILAAGDLLDVPAALAGAAPTVRTTLADPDLRLRPPLLPGTGDQALVSGFMGTHKSKPAEFDPPKWFFKGLGSWLRLPGEPLAVPAAPVALIEEPEVVLVYLNDAEGVPRYAGYTFGNDLCDIGLHRRDPGYNPYCKLCDTAIAPWLFLGEPPRTASGRTIIERDGVSAWEGDFDCGGDALHHRIADMTGHLFTYPALRRPGLVNYLLLGADQASFHTGFRIADGDRIRIEVKTHGVELTNRVRFDTATSGV</sequence>
<keyword evidence="2" id="KW-1185">Reference proteome</keyword>
<dbReference type="SUPFAM" id="SSF56529">
    <property type="entry name" value="FAH"/>
    <property type="match status" value="1"/>
</dbReference>